<proteinExistence type="predicted"/>
<evidence type="ECO:0000313" key="1">
    <source>
        <dbReference type="EMBL" id="MPC11470.1"/>
    </source>
</evidence>
<protein>
    <submittedName>
        <fullName evidence="1">Uncharacterized protein</fullName>
    </submittedName>
</protein>
<dbReference type="EMBL" id="VSRR010000164">
    <property type="protein sequence ID" value="MPC11470.1"/>
    <property type="molecule type" value="Genomic_DNA"/>
</dbReference>
<organism evidence="1 2">
    <name type="scientific">Portunus trituberculatus</name>
    <name type="common">Swimming crab</name>
    <name type="synonym">Neptunus trituberculatus</name>
    <dbReference type="NCBI Taxonomy" id="210409"/>
    <lineage>
        <taxon>Eukaryota</taxon>
        <taxon>Metazoa</taxon>
        <taxon>Ecdysozoa</taxon>
        <taxon>Arthropoda</taxon>
        <taxon>Crustacea</taxon>
        <taxon>Multicrustacea</taxon>
        <taxon>Malacostraca</taxon>
        <taxon>Eumalacostraca</taxon>
        <taxon>Eucarida</taxon>
        <taxon>Decapoda</taxon>
        <taxon>Pleocyemata</taxon>
        <taxon>Brachyura</taxon>
        <taxon>Eubrachyura</taxon>
        <taxon>Portunoidea</taxon>
        <taxon>Portunidae</taxon>
        <taxon>Portuninae</taxon>
        <taxon>Portunus</taxon>
    </lineage>
</organism>
<name>A0A5B7CPQ3_PORTR</name>
<dbReference type="AlphaFoldDB" id="A0A5B7CPQ3"/>
<gene>
    <name evidence="1" type="ORF">E2C01_004137</name>
</gene>
<dbReference type="Proteomes" id="UP000324222">
    <property type="component" value="Unassembled WGS sequence"/>
</dbReference>
<evidence type="ECO:0000313" key="2">
    <source>
        <dbReference type="Proteomes" id="UP000324222"/>
    </source>
</evidence>
<accession>A0A5B7CPQ3</accession>
<reference evidence="1 2" key="1">
    <citation type="submission" date="2019-05" db="EMBL/GenBank/DDBJ databases">
        <title>Another draft genome of Portunus trituberculatus and its Hox gene families provides insights of decapod evolution.</title>
        <authorList>
            <person name="Jeong J.-H."/>
            <person name="Song I."/>
            <person name="Kim S."/>
            <person name="Choi T."/>
            <person name="Kim D."/>
            <person name="Ryu S."/>
            <person name="Kim W."/>
        </authorList>
    </citation>
    <scope>NUCLEOTIDE SEQUENCE [LARGE SCALE GENOMIC DNA]</scope>
    <source>
        <tissue evidence="1">Muscle</tissue>
    </source>
</reference>
<keyword evidence="2" id="KW-1185">Reference proteome</keyword>
<comment type="caution">
    <text evidence="1">The sequence shown here is derived from an EMBL/GenBank/DDBJ whole genome shotgun (WGS) entry which is preliminary data.</text>
</comment>
<sequence>MYISSRGVFDLCLYCALPRPPRVAGHGVTGGRIAAGRESAELGGNKATVRDAPRCLSARRFLCHHVLREDTHTCTPAGLALRRTLSVRIREPCGTPPAVLLNAQASADSPVETVLKGNGN</sequence>